<evidence type="ECO:0000313" key="1">
    <source>
        <dbReference type="EMBL" id="RBP10404.1"/>
    </source>
</evidence>
<name>A0A366F6Z4_9HYPH</name>
<proteinExistence type="predicted"/>
<comment type="caution">
    <text evidence="1">The sequence shown here is derived from an EMBL/GenBank/DDBJ whole genome shotgun (WGS) entry which is preliminary data.</text>
</comment>
<dbReference type="EMBL" id="QNRK01000019">
    <property type="protein sequence ID" value="RBP10404.1"/>
    <property type="molecule type" value="Genomic_DNA"/>
</dbReference>
<sequence length="246" mass="27043">MKASQKANSGSTAATNLSSVTGAHRRTLEAIFRHPSAHNLEWSDVVGLIGEIGDAHEKANSEFAFEVGGKRHVMHKPHTKDLTSSEVMDIRHFLMQAGFSPEHSSQAAAHPDPTAPNLLIVVDHHGAKIFQVDVTSNDASEHVIRPYDPHHFLHHLVHKDQLREQGQRAPEEPAYYEEIANAVAAGGRIVVVGHGTGKSDAAHHLTEYLKSHHSETYRRIVRQVVADLSSITPPQLLDLAREALRA</sequence>
<evidence type="ECO:0000313" key="2">
    <source>
        <dbReference type="Proteomes" id="UP000253529"/>
    </source>
</evidence>
<keyword evidence="2" id="KW-1185">Reference proteome</keyword>
<dbReference type="AlphaFoldDB" id="A0A366F6Z4"/>
<protein>
    <submittedName>
        <fullName evidence="1">Uncharacterized protein</fullName>
    </submittedName>
</protein>
<accession>A0A366F6Z4</accession>
<organism evidence="1 2">
    <name type="scientific">Roseiarcus fermentans</name>
    <dbReference type="NCBI Taxonomy" id="1473586"/>
    <lineage>
        <taxon>Bacteria</taxon>
        <taxon>Pseudomonadati</taxon>
        <taxon>Pseudomonadota</taxon>
        <taxon>Alphaproteobacteria</taxon>
        <taxon>Hyphomicrobiales</taxon>
        <taxon>Roseiarcaceae</taxon>
        <taxon>Roseiarcus</taxon>
    </lineage>
</organism>
<reference evidence="1 2" key="1">
    <citation type="submission" date="2018-06" db="EMBL/GenBank/DDBJ databases">
        <title>Genomic Encyclopedia of Type Strains, Phase IV (KMG-IV): sequencing the most valuable type-strain genomes for metagenomic binning, comparative biology and taxonomic classification.</title>
        <authorList>
            <person name="Goeker M."/>
        </authorList>
    </citation>
    <scope>NUCLEOTIDE SEQUENCE [LARGE SCALE GENOMIC DNA]</scope>
    <source>
        <strain evidence="1 2">DSM 24875</strain>
    </source>
</reference>
<dbReference type="Proteomes" id="UP000253529">
    <property type="component" value="Unassembled WGS sequence"/>
</dbReference>
<gene>
    <name evidence="1" type="ORF">DFR50_11975</name>
</gene>